<evidence type="ECO:0000313" key="3">
    <source>
        <dbReference type="Proteomes" id="UP000823388"/>
    </source>
</evidence>
<keyword evidence="3" id="KW-1185">Reference proteome</keyword>
<accession>A0A8T0XMX1</accession>
<dbReference type="EMBL" id="CM029037">
    <property type="protein sequence ID" value="KAG2660877.1"/>
    <property type="molecule type" value="Genomic_DNA"/>
</dbReference>
<name>A0A8T0XMX1_PANVG</name>
<feature type="compositionally biased region" description="Low complexity" evidence="1">
    <location>
        <begin position="1"/>
        <end position="13"/>
    </location>
</feature>
<dbReference type="Proteomes" id="UP000823388">
    <property type="component" value="Chromosome 1K"/>
</dbReference>
<dbReference type="AlphaFoldDB" id="A0A8T0XMX1"/>
<protein>
    <submittedName>
        <fullName evidence="2">Uncharacterized protein</fullName>
    </submittedName>
</protein>
<organism evidence="2 3">
    <name type="scientific">Panicum virgatum</name>
    <name type="common">Blackwell switchgrass</name>
    <dbReference type="NCBI Taxonomy" id="38727"/>
    <lineage>
        <taxon>Eukaryota</taxon>
        <taxon>Viridiplantae</taxon>
        <taxon>Streptophyta</taxon>
        <taxon>Embryophyta</taxon>
        <taxon>Tracheophyta</taxon>
        <taxon>Spermatophyta</taxon>
        <taxon>Magnoliopsida</taxon>
        <taxon>Liliopsida</taxon>
        <taxon>Poales</taxon>
        <taxon>Poaceae</taxon>
        <taxon>PACMAD clade</taxon>
        <taxon>Panicoideae</taxon>
        <taxon>Panicodae</taxon>
        <taxon>Paniceae</taxon>
        <taxon>Panicinae</taxon>
        <taxon>Panicum</taxon>
        <taxon>Panicum sect. Hiantes</taxon>
    </lineage>
</organism>
<gene>
    <name evidence="2" type="ORF">PVAP13_1KG465310</name>
</gene>
<evidence type="ECO:0000313" key="2">
    <source>
        <dbReference type="EMBL" id="KAG2660877.1"/>
    </source>
</evidence>
<sequence length="204" mass="21947">MARGAAARGATGRMRQRRTRGRGAMAARELLGWARRRRHMLALSAAANRAARTRELCSLGTVNKVMKPGSATKKRLRVRGMALRSRDRVARTSRPRAAPFRATGEALAGSARRPARPCLYRTPHARDGTGEALPPPVSPLRRAPAPLPVLVSTSAYCSAGRWPRRLSLSCAIIGGNDRSASAVCTVECRVALTPADGWDFGCIP</sequence>
<proteinExistence type="predicted"/>
<reference evidence="2" key="1">
    <citation type="submission" date="2020-05" db="EMBL/GenBank/DDBJ databases">
        <title>WGS assembly of Panicum virgatum.</title>
        <authorList>
            <person name="Lovell J.T."/>
            <person name="Jenkins J."/>
            <person name="Shu S."/>
            <person name="Juenger T.E."/>
            <person name="Schmutz J."/>
        </authorList>
    </citation>
    <scope>NUCLEOTIDE SEQUENCE</scope>
    <source>
        <strain evidence="2">AP13</strain>
    </source>
</reference>
<feature type="region of interest" description="Disordered" evidence="1">
    <location>
        <begin position="1"/>
        <end position="23"/>
    </location>
</feature>
<evidence type="ECO:0000256" key="1">
    <source>
        <dbReference type="SAM" id="MobiDB-lite"/>
    </source>
</evidence>
<comment type="caution">
    <text evidence="2">The sequence shown here is derived from an EMBL/GenBank/DDBJ whole genome shotgun (WGS) entry which is preliminary data.</text>
</comment>